<sequence>MTPFLASLIPANDDARLRALDRYQLLDARSEQVLDDVVAATARLFRVSNAMISIVEKDTVLVKAPYNLPAPIERVPREQSLCSATILQNDTAVFENLDHSSAPGVDTSLVRQMGLRFYAGHNLRTPDGHNLGALCLLDGPPRRFTPAERTLLGRLAGLVMRLLELRRLLGAHAGATVALWELVYRAIGEQLGRLGALAERQRLGSGPTRELAPAVAQEAGAIVGIIDQFLVSTLQRR</sequence>
<accession>A0ABR8JW50</accession>
<gene>
    <name evidence="2" type="ORF">IC234_18835</name>
</gene>
<comment type="caution">
    <text evidence="2">The sequence shown here is derived from an EMBL/GenBank/DDBJ whole genome shotgun (WGS) entry which is preliminary data.</text>
</comment>
<protein>
    <submittedName>
        <fullName evidence="2">GAF domain-containing protein</fullName>
    </submittedName>
</protein>
<dbReference type="InterPro" id="IPR003018">
    <property type="entry name" value="GAF"/>
</dbReference>
<organism evidence="2 3">
    <name type="scientific">Hymenobacter armeniacus</name>
    <dbReference type="NCBI Taxonomy" id="2771358"/>
    <lineage>
        <taxon>Bacteria</taxon>
        <taxon>Pseudomonadati</taxon>
        <taxon>Bacteroidota</taxon>
        <taxon>Cytophagia</taxon>
        <taxon>Cytophagales</taxon>
        <taxon>Hymenobacteraceae</taxon>
        <taxon>Hymenobacter</taxon>
    </lineage>
</organism>
<dbReference type="PANTHER" id="PTHR43102">
    <property type="entry name" value="SLR1143 PROTEIN"/>
    <property type="match status" value="1"/>
</dbReference>
<evidence type="ECO:0000313" key="2">
    <source>
        <dbReference type="EMBL" id="MBD2724191.1"/>
    </source>
</evidence>
<dbReference type="SMART" id="SM00065">
    <property type="entry name" value="GAF"/>
    <property type="match status" value="1"/>
</dbReference>
<dbReference type="Pfam" id="PF01590">
    <property type="entry name" value="GAF"/>
    <property type="match status" value="1"/>
</dbReference>
<dbReference type="SUPFAM" id="SSF55781">
    <property type="entry name" value="GAF domain-like"/>
    <property type="match status" value="1"/>
</dbReference>
<dbReference type="Gene3D" id="3.30.450.40">
    <property type="match status" value="1"/>
</dbReference>
<proteinExistence type="predicted"/>
<dbReference type="EMBL" id="JACXAC010000006">
    <property type="protein sequence ID" value="MBD2724191.1"/>
    <property type="molecule type" value="Genomic_DNA"/>
</dbReference>
<dbReference type="InterPro" id="IPR029016">
    <property type="entry name" value="GAF-like_dom_sf"/>
</dbReference>
<dbReference type="Proteomes" id="UP000606003">
    <property type="component" value="Unassembled WGS sequence"/>
</dbReference>
<reference evidence="2 3" key="1">
    <citation type="submission" date="2020-09" db="EMBL/GenBank/DDBJ databases">
        <authorList>
            <person name="Kim M.K."/>
        </authorList>
    </citation>
    <scope>NUCLEOTIDE SEQUENCE [LARGE SCALE GENOMIC DNA]</scope>
    <source>
        <strain evidence="2 3">BT189</strain>
    </source>
</reference>
<dbReference type="PANTHER" id="PTHR43102:SF2">
    <property type="entry name" value="GAF DOMAIN-CONTAINING PROTEIN"/>
    <property type="match status" value="1"/>
</dbReference>
<name>A0ABR8JW50_9BACT</name>
<dbReference type="RefSeq" id="WP_190927715.1">
    <property type="nucleotide sequence ID" value="NZ_JACXAC010000006.1"/>
</dbReference>
<evidence type="ECO:0000259" key="1">
    <source>
        <dbReference type="SMART" id="SM00065"/>
    </source>
</evidence>
<feature type="domain" description="GAF" evidence="1">
    <location>
        <begin position="29"/>
        <end position="173"/>
    </location>
</feature>
<keyword evidence="3" id="KW-1185">Reference proteome</keyword>
<evidence type="ECO:0000313" key="3">
    <source>
        <dbReference type="Proteomes" id="UP000606003"/>
    </source>
</evidence>